<comment type="caution">
    <text evidence="1">The sequence shown here is derived from an EMBL/GenBank/DDBJ whole genome shotgun (WGS) entry which is preliminary data.</text>
</comment>
<evidence type="ECO:0000313" key="1">
    <source>
        <dbReference type="EMBL" id="KAK8068401.1"/>
    </source>
</evidence>
<evidence type="ECO:0000313" key="2">
    <source>
        <dbReference type="Proteomes" id="UP001446871"/>
    </source>
</evidence>
<gene>
    <name evidence="1" type="ORF">PG996_007513</name>
</gene>
<dbReference type="PANTHER" id="PTHR35605:SF1">
    <property type="entry name" value="ECP2 EFFECTOR PROTEIN DOMAIN-CONTAINING PROTEIN-RELATED"/>
    <property type="match status" value="1"/>
</dbReference>
<accession>A0ABR1VB16</accession>
<dbReference type="EMBL" id="JAQQWM010000004">
    <property type="protein sequence ID" value="KAK8068401.1"/>
    <property type="molecule type" value="Genomic_DNA"/>
</dbReference>
<dbReference type="PANTHER" id="PTHR35605">
    <property type="entry name" value="ECP2 EFFECTOR PROTEIN DOMAIN-CONTAINING PROTEIN-RELATED"/>
    <property type="match status" value="1"/>
</dbReference>
<evidence type="ECO:0008006" key="3">
    <source>
        <dbReference type="Google" id="ProtNLM"/>
    </source>
</evidence>
<keyword evidence="2" id="KW-1185">Reference proteome</keyword>
<name>A0ABR1VB16_9PEZI</name>
<reference evidence="1 2" key="1">
    <citation type="submission" date="2023-01" db="EMBL/GenBank/DDBJ databases">
        <title>Analysis of 21 Apiospora genomes using comparative genomics revels a genus with tremendous synthesis potential of carbohydrate active enzymes and secondary metabolites.</title>
        <authorList>
            <person name="Sorensen T."/>
        </authorList>
    </citation>
    <scope>NUCLEOTIDE SEQUENCE [LARGE SCALE GENOMIC DNA]</scope>
    <source>
        <strain evidence="1 2">CBS 83171</strain>
    </source>
</reference>
<organism evidence="1 2">
    <name type="scientific">Apiospora saccharicola</name>
    <dbReference type="NCBI Taxonomy" id="335842"/>
    <lineage>
        <taxon>Eukaryota</taxon>
        <taxon>Fungi</taxon>
        <taxon>Dikarya</taxon>
        <taxon>Ascomycota</taxon>
        <taxon>Pezizomycotina</taxon>
        <taxon>Sordariomycetes</taxon>
        <taxon>Xylariomycetidae</taxon>
        <taxon>Amphisphaeriales</taxon>
        <taxon>Apiosporaceae</taxon>
        <taxon>Apiospora</taxon>
    </lineage>
</organism>
<dbReference type="Proteomes" id="UP001446871">
    <property type="component" value="Unassembled WGS sequence"/>
</dbReference>
<protein>
    <recommendedName>
        <fullName evidence="3">SRCR domain-containing protein</fullName>
    </recommendedName>
</protein>
<sequence>MTLRETQKPICPAEYAYPANQKYIIDGIKYLRTKKANCLSPPLPNVVNCELVSCSWASGIYVCNDSNEKWANPTCGTVADYAQAILNDCKSVALVNDEQLTQGELWDDDGWHVYVGHANC</sequence>
<proteinExistence type="predicted"/>